<dbReference type="NCBIfam" id="TIGR00945">
    <property type="entry name" value="tatC"/>
    <property type="match status" value="1"/>
</dbReference>
<evidence type="ECO:0000313" key="7">
    <source>
        <dbReference type="EMBL" id="MBK1618128.1"/>
    </source>
</evidence>
<feature type="transmembrane region" description="Helical" evidence="5">
    <location>
        <begin position="217"/>
        <end position="234"/>
    </location>
</feature>
<feature type="transmembrane region" description="Helical" evidence="5">
    <location>
        <begin position="179"/>
        <end position="205"/>
    </location>
</feature>
<keyword evidence="5" id="KW-0811">Translocation</keyword>
<dbReference type="Proteomes" id="UP001138768">
    <property type="component" value="Unassembled WGS sequence"/>
</dbReference>
<reference evidence="7 8" key="1">
    <citation type="journal article" date="2020" name="Microorganisms">
        <title>Osmotic Adaptation and Compatible Solute Biosynthesis of Phototrophic Bacteria as Revealed from Genome Analyses.</title>
        <authorList>
            <person name="Imhoff J.F."/>
            <person name="Rahn T."/>
            <person name="Kunzel S."/>
            <person name="Keller A."/>
            <person name="Neulinger S.C."/>
        </authorList>
    </citation>
    <scope>NUCLEOTIDE SEQUENCE [LARGE SCALE GENOMIC DNA]</scope>
    <source>
        <strain evidence="7 8">DSM 25653</strain>
    </source>
</reference>
<dbReference type="HAMAP" id="MF_00902">
    <property type="entry name" value="TatC"/>
    <property type="match status" value="1"/>
</dbReference>
<proteinExistence type="inferred from homology"/>
<keyword evidence="5" id="KW-0653">Protein transport</keyword>
<dbReference type="GO" id="GO:0043953">
    <property type="term" value="P:protein transport by the Tat complex"/>
    <property type="evidence" value="ECO:0007669"/>
    <property type="project" value="UniProtKB-UniRule"/>
</dbReference>
<sequence>MSLASRESTKHQGTSGPDAFGPDGLGGEQPFISHLVELRDRLIRMVIAILLVFLVLFPFANDIYTFIAEPIRAQLPAGSQMIATQVASPFLTPFKLALVVAIFVAMPYLLYQFWGFIAPGLYTHEKRLAVPLVTSSILLFYLGMLFAYYAVFPLVFGFFSAVTPEGVAQMPDIAFYLEFVLKLFFAFGIAFEIPIATILLVAIGATTPAALKQKRPYVIVGVFVAGMLLTPPDVISQTMLALPMWLLFEAGIFFSRFVQPKTSEDEGEGMPDGPEDDPNSPLSAGETDRSSTPHRSPDNDLSAIVGDEIDGGDRNEPGRYRPMTDDEMEAELDAIEAEELETLEPKPAPKPAASSTNDSMQVELIETLIRKANELRAAGEVANAKQLLYRVLEEGNADQRAVARNILVDLDR</sequence>
<feature type="region of interest" description="Disordered" evidence="6">
    <location>
        <begin position="262"/>
        <end position="323"/>
    </location>
</feature>
<dbReference type="GO" id="GO:0033281">
    <property type="term" value="C:TAT protein transport complex"/>
    <property type="evidence" value="ECO:0007669"/>
    <property type="project" value="UniProtKB-UniRule"/>
</dbReference>
<feature type="compositionally biased region" description="Basic and acidic residues" evidence="6">
    <location>
        <begin position="286"/>
        <end position="298"/>
    </location>
</feature>
<comment type="subcellular location">
    <subcellularLocation>
        <location evidence="5">Cell membrane</location>
        <topology evidence="5">Multi-pass membrane protein</topology>
    </subcellularLocation>
    <subcellularLocation>
        <location evidence="1">Membrane</location>
        <topology evidence="1">Multi-pass membrane protein</topology>
    </subcellularLocation>
</comment>
<dbReference type="AlphaFoldDB" id="A0A9X0W702"/>
<evidence type="ECO:0000256" key="4">
    <source>
        <dbReference type="ARBA" id="ARBA00023136"/>
    </source>
</evidence>
<keyword evidence="3 5" id="KW-1133">Transmembrane helix</keyword>
<comment type="caution">
    <text evidence="5">Lacks conserved residue(s) required for the propagation of feature annotation.</text>
</comment>
<feature type="region of interest" description="Disordered" evidence="6">
    <location>
        <begin position="1"/>
        <end position="24"/>
    </location>
</feature>
<keyword evidence="8" id="KW-1185">Reference proteome</keyword>
<protein>
    <recommendedName>
        <fullName evidence="5">Sec-independent protein translocase protein TatC</fullName>
    </recommendedName>
</protein>
<feature type="transmembrane region" description="Helical" evidence="5">
    <location>
        <begin position="96"/>
        <end position="117"/>
    </location>
</feature>
<evidence type="ECO:0000256" key="6">
    <source>
        <dbReference type="SAM" id="MobiDB-lite"/>
    </source>
</evidence>
<feature type="compositionally biased region" description="Basic and acidic residues" evidence="6">
    <location>
        <begin position="311"/>
        <end position="323"/>
    </location>
</feature>
<gene>
    <name evidence="5 7" type="primary">tatC</name>
    <name evidence="7" type="ORF">CKO42_06650</name>
</gene>
<comment type="caution">
    <text evidence="7">The sequence shown here is derived from an EMBL/GenBank/DDBJ whole genome shotgun (WGS) entry which is preliminary data.</text>
</comment>
<dbReference type="InterPro" id="IPR019820">
    <property type="entry name" value="Sec-indep_translocase_CS"/>
</dbReference>
<accession>A0A9X0W702</accession>
<dbReference type="PROSITE" id="PS01218">
    <property type="entry name" value="TATC"/>
    <property type="match status" value="1"/>
</dbReference>
<organism evidence="7 8">
    <name type="scientific">Lamprobacter modestohalophilus</name>
    <dbReference type="NCBI Taxonomy" id="1064514"/>
    <lineage>
        <taxon>Bacteria</taxon>
        <taxon>Pseudomonadati</taxon>
        <taxon>Pseudomonadota</taxon>
        <taxon>Gammaproteobacteria</taxon>
        <taxon>Chromatiales</taxon>
        <taxon>Chromatiaceae</taxon>
        <taxon>Lamprobacter</taxon>
    </lineage>
</organism>
<keyword evidence="4 5" id="KW-0472">Membrane</keyword>
<dbReference type="GO" id="GO:0009977">
    <property type="term" value="F:proton motive force dependent protein transmembrane transporter activity"/>
    <property type="evidence" value="ECO:0007669"/>
    <property type="project" value="TreeGrafter"/>
</dbReference>
<keyword evidence="5" id="KW-1003">Cell membrane</keyword>
<dbReference type="Pfam" id="PF00902">
    <property type="entry name" value="TatC"/>
    <property type="match status" value="1"/>
</dbReference>
<comment type="subunit">
    <text evidence="5">The Tat system comprises two distinct complexes: a TatABC complex, containing multiple copies of TatA, TatB and TatC subunits, and a separate TatA complex, containing only TatA subunits. Substrates initially bind to the TatABC complex, which probably triggers association of the separate TatA complex to form the active translocon.</text>
</comment>
<dbReference type="PANTHER" id="PTHR30371:SF0">
    <property type="entry name" value="SEC-INDEPENDENT PROTEIN TRANSLOCASE PROTEIN TATC, CHLOROPLASTIC-RELATED"/>
    <property type="match status" value="1"/>
</dbReference>
<keyword evidence="5" id="KW-0813">Transport</keyword>
<evidence type="ECO:0000313" key="8">
    <source>
        <dbReference type="Proteomes" id="UP001138768"/>
    </source>
</evidence>
<keyword evidence="2 5" id="KW-0812">Transmembrane</keyword>
<feature type="compositionally biased region" description="Acidic residues" evidence="6">
    <location>
        <begin position="265"/>
        <end position="278"/>
    </location>
</feature>
<feature type="transmembrane region" description="Helical" evidence="5">
    <location>
        <begin position="42"/>
        <end position="60"/>
    </location>
</feature>
<dbReference type="InterPro" id="IPR002033">
    <property type="entry name" value="TatC"/>
</dbReference>
<dbReference type="PANTHER" id="PTHR30371">
    <property type="entry name" value="SEC-INDEPENDENT PROTEIN TRANSLOCASE PROTEIN TATC"/>
    <property type="match status" value="1"/>
</dbReference>
<dbReference type="RefSeq" id="WP_200240897.1">
    <property type="nucleotide sequence ID" value="NZ_NRRY01000007.1"/>
</dbReference>
<evidence type="ECO:0000256" key="3">
    <source>
        <dbReference type="ARBA" id="ARBA00022989"/>
    </source>
</evidence>
<comment type="similarity">
    <text evidence="5">Belongs to the TatC family.</text>
</comment>
<dbReference type="GO" id="GO:0065002">
    <property type="term" value="P:intracellular protein transmembrane transport"/>
    <property type="evidence" value="ECO:0007669"/>
    <property type="project" value="TreeGrafter"/>
</dbReference>
<comment type="function">
    <text evidence="5">Part of the twin-arginine translocation (Tat) system that transports large folded proteins containing a characteristic twin-arginine motif in their signal peptide across membranes. Together with TatB, TatC is part of a receptor directly interacting with Tat signal peptides.</text>
</comment>
<evidence type="ECO:0000256" key="5">
    <source>
        <dbReference type="HAMAP-Rule" id="MF_00902"/>
    </source>
</evidence>
<name>A0A9X0W702_9GAMM</name>
<feature type="transmembrane region" description="Helical" evidence="5">
    <location>
        <begin position="138"/>
        <end position="159"/>
    </location>
</feature>
<dbReference type="PRINTS" id="PR01840">
    <property type="entry name" value="TATCFAMILY"/>
</dbReference>
<evidence type="ECO:0000256" key="1">
    <source>
        <dbReference type="ARBA" id="ARBA00004141"/>
    </source>
</evidence>
<dbReference type="EMBL" id="NRRY01000007">
    <property type="protein sequence ID" value="MBK1618128.1"/>
    <property type="molecule type" value="Genomic_DNA"/>
</dbReference>
<evidence type="ECO:0000256" key="2">
    <source>
        <dbReference type="ARBA" id="ARBA00022692"/>
    </source>
</evidence>